<dbReference type="InterPro" id="IPR054767">
    <property type="entry name" value="Cas10-Cmr2_palm2"/>
</dbReference>
<reference evidence="5 6" key="1">
    <citation type="submission" date="2014-12" db="EMBL/GenBank/DDBJ databases">
        <title>Frankia sp. BMG5.1 draft genome.</title>
        <authorList>
            <person name="Gtari M."/>
            <person name="Ghodhbane-Gtari F."/>
            <person name="Nouioui I."/>
            <person name="Ktari A."/>
            <person name="Hezbri K."/>
            <person name="Mimouni W."/>
            <person name="Sbissi I."/>
            <person name="Ayari A."/>
            <person name="Yamanaka T."/>
            <person name="Normand P."/>
            <person name="Tisa L.S."/>
            <person name="Boudabous A."/>
        </authorList>
    </citation>
    <scope>NUCLEOTIDE SEQUENCE [LARGE SCALE GENOMIC DNA]</scope>
    <source>
        <strain evidence="5 6">BMG5.1</strain>
    </source>
</reference>
<dbReference type="Proteomes" id="UP000035425">
    <property type="component" value="Unassembled WGS sequence"/>
</dbReference>
<dbReference type="PROSITE" id="PS50887">
    <property type="entry name" value="GGDEF"/>
    <property type="match status" value="1"/>
</dbReference>
<keyword evidence="2" id="KW-0051">Antiviral defense</keyword>
<keyword evidence="1" id="KW-0547">Nucleotide-binding</keyword>
<comment type="caution">
    <text evidence="5">The sequence shown here is derived from an EMBL/GenBank/DDBJ whole genome shotgun (WGS) entry which is preliminary data.</text>
</comment>
<dbReference type="Pfam" id="PF12469">
    <property type="entry name" value="Cmr2_N"/>
    <property type="match status" value="1"/>
</dbReference>
<dbReference type="InterPro" id="IPR013407">
    <property type="entry name" value="CRISPR-assoc_prot_Cmr2"/>
</dbReference>
<evidence type="ECO:0000256" key="3">
    <source>
        <dbReference type="SAM" id="MobiDB-lite"/>
    </source>
</evidence>
<dbReference type="InterPro" id="IPR024615">
    <property type="entry name" value="CRISPR-assoc_Cmr2_N"/>
</dbReference>
<dbReference type="Gene3D" id="3.30.70.270">
    <property type="match status" value="1"/>
</dbReference>
<evidence type="ECO:0000259" key="4">
    <source>
        <dbReference type="PROSITE" id="PS50887"/>
    </source>
</evidence>
<dbReference type="NCBIfam" id="TIGR02577">
    <property type="entry name" value="cas_TM1794_Cmr2"/>
    <property type="match status" value="1"/>
</dbReference>
<accession>A0ABR5F8J0</accession>
<gene>
    <name evidence="5" type="ORF">FrCorBMG51_00330</name>
</gene>
<dbReference type="Gene3D" id="3.30.70.2220">
    <property type="entry name" value="CRISPR-Cas system, Cmr2 subunit, D1 domain, cysteine cluster"/>
    <property type="match status" value="1"/>
</dbReference>
<sequence length="683" mass="71570">MADGYVMLTLGGVQEFIAASRRTADLWTASRLVSRLCQVAVDAVVEGNGEPVLPVAADVPDGLPNRIFAVVPAGDPGSSGPGSGAVPSPGSLARHVSAKVHAEWCGLRAVTFKNPDDSTVASLGTFPVVRWVGWQATAGGDSGESPPGEGGSAESGYEQGWRVVSAAGQARKRVRDFAPYAGSGAQSCSLCGRREGVGSGSPAVPGRLRFAPGERLCPVCAVKRDPDVAERLAGERAVFPSTASIATAPFRVRVVEALASGDASGNLVGNSGENLTGDSPGNSSEYFSGNLDRNSGGALLDAVRRHRDAVYAITAVLRKAGAKTPGNLERPGALPALEALARPLGDVVAGWSCLEGSWCLADTWQPESLLRESGLRLPASDQRHAEVVRACARGRQASEDLVRELARASAAGTSTASRPPASYLALIVQDADDMGWALSHARMPAGRIMREWHGQVSTKLVAIAGEQARALEEEHGRAVYAGGDDLLGLVPAANALRAAARGRELFVTGTQGLLTRPSVSTAIVFFHVSYPLQDALGRARDALKEAKRRPGKAGLALVVLRRGGERAASVLPWRGPGGTRPPTSPARSLVGLVEGFRTGLSPRLLNDMYEERHGIANLAGSRLDYGAEISRLVTRHSGSESQAAGFVDLVRQVEPATDRPRAHDVIAWVDALEVARFLAQEGR</sequence>
<feature type="domain" description="GGDEF" evidence="4">
    <location>
        <begin position="422"/>
        <end position="560"/>
    </location>
</feature>
<evidence type="ECO:0000313" key="6">
    <source>
        <dbReference type="Proteomes" id="UP000035425"/>
    </source>
</evidence>
<evidence type="ECO:0000256" key="1">
    <source>
        <dbReference type="ARBA" id="ARBA00022741"/>
    </source>
</evidence>
<feature type="region of interest" description="Disordered" evidence="3">
    <location>
        <begin position="137"/>
        <end position="156"/>
    </location>
</feature>
<organism evidence="5 6">
    <name type="scientific">Protofrankia coriariae</name>
    <dbReference type="NCBI Taxonomy" id="1562887"/>
    <lineage>
        <taxon>Bacteria</taxon>
        <taxon>Bacillati</taxon>
        <taxon>Actinomycetota</taxon>
        <taxon>Actinomycetes</taxon>
        <taxon>Frankiales</taxon>
        <taxon>Frankiaceae</taxon>
        <taxon>Protofrankia</taxon>
    </lineage>
</organism>
<evidence type="ECO:0000313" key="5">
    <source>
        <dbReference type="EMBL" id="KLL13032.1"/>
    </source>
</evidence>
<dbReference type="InterPro" id="IPR000160">
    <property type="entry name" value="GGDEF_dom"/>
</dbReference>
<dbReference type="InterPro" id="IPR038242">
    <property type="entry name" value="Cmr2_N"/>
</dbReference>
<dbReference type="EMBL" id="JWIO01000001">
    <property type="protein sequence ID" value="KLL13032.1"/>
    <property type="molecule type" value="Genomic_DNA"/>
</dbReference>
<keyword evidence="6" id="KW-1185">Reference proteome</keyword>
<evidence type="ECO:0000256" key="2">
    <source>
        <dbReference type="ARBA" id="ARBA00023118"/>
    </source>
</evidence>
<name>A0ABR5F8J0_9ACTN</name>
<dbReference type="Pfam" id="PF22335">
    <property type="entry name" value="Cas10-Cmr2_palm2"/>
    <property type="match status" value="1"/>
</dbReference>
<dbReference type="InterPro" id="IPR043128">
    <property type="entry name" value="Rev_trsase/Diguanyl_cyclase"/>
</dbReference>
<protein>
    <recommendedName>
        <fullName evidence="4">GGDEF domain-containing protein</fullName>
    </recommendedName>
</protein>
<proteinExistence type="predicted"/>